<reference evidence="2" key="3">
    <citation type="submission" date="2015-06" db="UniProtKB">
        <authorList>
            <consortium name="EnsemblMetazoa"/>
        </authorList>
    </citation>
    <scope>IDENTIFICATION</scope>
</reference>
<name>T1FCI3_HELRO</name>
<organism evidence="2 3">
    <name type="scientific">Helobdella robusta</name>
    <name type="common">Californian leech</name>
    <dbReference type="NCBI Taxonomy" id="6412"/>
    <lineage>
        <taxon>Eukaryota</taxon>
        <taxon>Metazoa</taxon>
        <taxon>Spiralia</taxon>
        <taxon>Lophotrochozoa</taxon>
        <taxon>Annelida</taxon>
        <taxon>Clitellata</taxon>
        <taxon>Hirudinea</taxon>
        <taxon>Rhynchobdellida</taxon>
        <taxon>Glossiphoniidae</taxon>
        <taxon>Helobdella</taxon>
    </lineage>
</organism>
<accession>T1FCI3</accession>
<dbReference type="InParanoid" id="T1FCI3"/>
<dbReference type="CTD" id="20206532"/>
<evidence type="ECO:0000313" key="2">
    <source>
        <dbReference type="EnsemblMetazoa" id="HelroP177946"/>
    </source>
</evidence>
<reference evidence="3" key="1">
    <citation type="submission" date="2012-12" db="EMBL/GenBank/DDBJ databases">
        <authorList>
            <person name="Hellsten U."/>
            <person name="Grimwood J."/>
            <person name="Chapman J.A."/>
            <person name="Shapiro H."/>
            <person name="Aerts A."/>
            <person name="Otillar R.P."/>
            <person name="Terry A.Y."/>
            <person name="Boore J.L."/>
            <person name="Simakov O."/>
            <person name="Marletaz F."/>
            <person name="Cho S.-J."/>
            <person name="Edsinger-Gonzales E."/>
            <person name="Havlak P."/>
            <person name="Kuo D.-H."/>
            <person name="Larsson T."/>
            <person name="Lv J."/>
            <person name="Arendt D."/>
            <person name="Savage R."/>
            <person name="Osoegawa K."/>
            <person name="de Jong P."/>
            <person name="Lindberg D.R."/>
            <person name="Seaver E.C."/>
            <person name="Weisblat D.A."/>
            <person name="Putnam N.H."/>
            <person name="Grigoriev I.V."/>
            <person name="Rokhsar D.S."/>
        </authorList>
    </citation>
    <scope>NUCLEOTIDE SEQUENCE</scope>
</reference>
<keyword evidence="3" id="KW-1185">Reference proteome</keyword>
<proteinExistence type="predicted"/>
<gene>
    <name evidence="2" type="primary">20206532</name>
    <name evidence="1" type="ORF">HELRODRAFT_177946</name>
</gene>
<reference evidence="1 3" key="2">
    <citation type="journal article" date="2013" name="Nature">
        <title>Insights into bilaterian evolution from three spiralian genomes.</title>
        <authorList>
            <person name="Simakov O."/>
            <person name="Marletaz F."/>
            <person name="Cho S.J."/>
            <person name="Edsinger-Gonzales E."/>
            <person name="Havlak P."/>
            <person name="Hellsten U."/>
            <person name="Kuo D.H."/>
            <person name="Larsson T."/>
            <person name="Lv J."/>
            <person name="Arendt D."/>
            <person name="Savage R."/>
            <person name="Osoegawa K."/>
            <person name="de Jong P."/>
            <person name="Grimwood J."/>
            <person name="Chapman J.A."/>
            <person name="Shapiro H."/>
            <person name="Aerts A."/>
            <person name="Otillar R.P."/>
            <person name="Terry A.Y."/>
            <person name="Boore J.L."/>
            <person name="Grigoriev I.V."/>
            <person name="Lindberg D.R."/>
            <person name="Seaver E.C."/>
            <person name="Weisblat D.A."/>
            <person name="Putnam N.H."/>
            <person name="Rokhsar D.S."/>
        </authorList>
    </citation>
    <scope>NUCLEOTIDE SEQUENCE</scope>
</reference>
<dbReference type="EMBL" id="AMQM01006258">
    <property type="status" value="NOT_ANNOTATED_CDS"/>
    <property type="molecule type" value="Genomic_DNA"/>
</dbReference>
<dbReference type="EMBL" id="KB097336">
    <property type="protein sequence ID" value="ESN97517.1"/>
    <property type="molecule type" value="Genomic_DNA"/>
</dbReference>
<dbReference type="KEGG" id="hro:HELRODRAFT_177946"/>
<dbReference type="EnsemblMetazoa" id="HelroT177946">
    <property type="protein sequence ID" value="HelroP177946"/>
    <property type="gene ID" value="HelroG177946"/>
</dbReference>
<evidence type="ECO:0000313" key="1">
    <source>
        <dbReference type="EMBL" id="ESN97517.1"/>
    </source>
</evidence>
<dbReference type="GeneID" id="20206532"/>
<dbReference type="EMBL" id="AMQM01006257">
    <property type="status" value="NOT_ANNOTATED_CDS"/>
    <property type="molecule type" value="Genomic_DNA"/>
</dbReference>
<dbReference type="Proteomes" id="UP000015101">
    <property type="component" value="Unassembled WGS sequence"/>
</dbReference>
<evidence type="ECO:0000313" key="3">
    <source>
        <dbReference type="Proteomes" id="UP000015101"/>
    </source>
</evidence>
<dbReference type="RefSeq" id="XP_009024346.1">
    <property type="nucleotide sequence ID" value="XM_009026098.1"/>
</dbReference>
<dbReference type="HOGENOM" id="CLU_1231095_0_0_1"/>
<protein>
    <submittedName>
        <fullName evidence="1 2">Uncharacterized protein</fullName>
    </submittedName>
</protein>
<sequence>MDFLPLKFEKLVSLILQGKTNYSQQGFMKRRPELSLRAAEATSLARATAFNKYNVSEFFKNLHKVRARHNFGPENIYNVDETGLTTDTVKKTKAMSSVDYLGTLESDDSDGDASNPQLTAEGPSLDYDCSALKNNDYVVVKFKTKKKVIHYIGQIISEAGDLMVKYLKREKMSSFNFICRNAELYQFIKEDIVCKVPDPIQHGGTARVSRHLVFPVDLTIFKDLN</sequence>
<dbReference type="AlphaFoldDB" id="T1FCI3"/>